<dbReference type="InterPro" id="IPR051420">
    <property type="entry name" value="Ser_Thr_Kinases_DiverseReg"/>
</dbReference>
<name>A0AAD4W4H0_PRUDU</name>
<keyword evidence="3" id="KW-0808">Transferase</keyword>
<accession>A0AAD4W4H0</accession>
<keyword evidence="5" id="KW-0418">Kinase</keyword>
<keyword evidence="10" id="KW-1185">Reference proteome</keyword>
<organism evidence="9 10">
    <name type="scientific">Prunus dulcis</name>
    <name type="common">Almond</name>
    <name type="synonym">Amygdalus dulcis</name>
    <dbReference type="NCBI Taxonomy" id="3755"/>
    <lineage>
        <taxon>Eukaryota</taxon>
        <taxon>Viridiplantae</taxon>
        <taxon>Streptophyta</taxon>
        <taxon>Embryophyta</taxon>
        <taxon>Tracheophyta</taxon>
        <taxon>Spermatophyta</taxon>
        <taxon>Magnoliopsida</taxon>
        <taxon>eudicotyledons</taxon>
        <taxon>Gunneridae</taxon>
        <taxon>Pentapetalae</taxon>
        <taxon>rosids</taxon>
        <taxon>fabids</taxon>
        <taxon>Rosales</taxon>
        <taxon>Rosaceae</taxon>
        <taxon>Amygdaloideae</taxon>
        <taxon>Amygdaleae</taxon>
        <taxon>Prunus</taxon>
    </lineage>
</organism>
<evidence type="ECO:0000256" key="5">
    <source>
        <dbReference type="ARBA" id="ARBA00022777"/>
    </source>
</evidence>
<keyword evidence="2" id="KW-0723">Serine/threonine-protein kinase</keyword>
<comment type="catalytic activity">
    <reaction evidence="7">
        <text>L-threonyl-[protein] + ATP = O-phospho-L-threonyl-[protein] + ADP + H(+)</text>
        <dbReference type="Rhea" id="RHEA:46608"/>
        <dbReference type="Rhea" id="RHEA-COMP:11060"/>
        <dbReference type="Rhea" id="RHEA-COMP:11605"/>
        <dbReference type="ChEBI" id="CHEBI:15378"/>
        <dbReference type="ChEBI" id="CHEBI:30013"/>
        <dbReference type="ChEBI" id="CHEBI:30616"/>
        <dbReference type="ChEBI" id="CHEBI:61977"/>
        <dbReference type="ChEBI" id="CHEBI:456216"/>
        <dbReference type="EC" id="2.7.11.1"/>
    </reaction>
</comment>
<evidence type="ECO:0000313" key="9">
    <source>
        <dbReference type="EMBL" id="KAI5335929.1"/>
    </source>
</evidence>
<dbReference type="EC" id="2.7.11.1" evidence="1"/>
<gene>
    <name evidence="9" type="ORF">L3X38_026063</name>
</gene>
<comment type="catalytic activity">
    <reaction evidence="8">
        <text>L-seryl-[protein] + ATP = O-phospho-L-seryl-[protein] + ADP + H(+)</text>
        <dbReference type="Rhea" id="RHEA:17989"/>
        <dbReference type="Rhea" id="RHEA-COMP:9863"/>
        <dbReference type="Rhea" id="RHEA-COMP:11604"/>
        <dbReference type="ChEBI" id="CHEBI:15378"/>
        <dbReference type="ChEBI" id="CHEBI:29999"/>
        <dbReference type="ChEBI" id="CHEBI:30616"/>
        <dbReference type="ChEBI" id="CHEBI:83421"/>
        <dbReference type="ChEBI" id="CHEBI:456216"/>
        <dbReference type="EC" id="2.7.11.1"/>
    </reaction>
</comment>
<dbReference type="PANTHER" id="PTHR48005">
    <property type="entry name" value="LEUCINE RICH REPEAT KINASE 2"/>
    <property type="match status" value="1"/>
</dbReference>
<protein>
    <recommendedName>
        <fullName evidence="1">non-specific serine/threonine protein kinase</fullName>
        <ecNumber evidence="1">2.7.11.1</ecNumber>
    </recommendedName>
</protein>
<proteinExistence type="predicted"/>
<dbReference type="Proteomes" id="UP001054821">
    <property type="component" value="Chromosome 4"/>
</dbReference>
<evidence type="ECO:0000256" key="3">
    <source>
        <dbReference type="ARBA" id="ARBA00022679"/>
    </source>
</evidence>
<reference evidence="9 10" key="1">
    <citation type="journal article" date="2022" name="G3 (Bethesda)">
        <title>Whole-genome sequence and methylome profiling of the almond [Prunus dulcis (Mill.) D.A. Webb] cultivar 'Nonpareil'.</title>
        <authorList>
            <person name="D'Amico-Willman K.M."/>
            <person name="Ouma W.Z."/>
            <person name="Meulia T."/>
            <person name="Sideli G.M."/>
            <person name="Gradziel T.M."/>
            <person name="Fresnedo-Ramirez J."/>
        </authorList>
    </citation>
    <scope>NUCLEOTIDE SEQUENCE [LARGE SCALE GENOMIC DNA]</scope>
    <source>
        <strain evidence="9">Clone GOH B32 T37-40</strain>
    </source>
</reference>
<dbReference type="PANTHER" id="PTHR48005:SF16">
    <property type="entry name" value="MDIS1-INTERACTING RECEPTOR LIKE KINASE 2-LIKE ISOFORM X1"/>
    <property type="match status" value="1"/>
</dbReference>
<evidence type="ECO:0000256" key="7">
    <source>
        <dbReference type="ARBA" id="ARBA00047899"/>
    </source>
</evidence>
<comment type="caution">
    <text evidence="9">The sequence shown here is derived from an EMBL/GenBank/DDBJ whole genome shotgun (WGS) entry which is preliminary data.</text>
</comment>
<keyword evidence="4" id="KW-0547">Nucleotide-binding</keyword>
<evidence type="ECO:0000256" key="8">
    <source>
        <dbReference type="ARBA" id="ARBA00048679"/>
    </source>
</evidence>
<keyword evidence="6" id="KW-0067">ATP-binding</keyword>
<evidence type="ECO:0000256" key="2">
    <source>
        <dbReference type="ARBA" id="ARBA00022527"/>
    </source>
</evidence>
<dbReference type="EMBL" id="JAJFAZ020000004">
    <property type="protein sequence ID" value="KAI5335929.1"/>
    <property type="molecule type" value="Genomic_DNA"/>
</dbReference>
<dbReference type="GO" id="GO:0005524">
    <property type="term" value="F:ATP binding"/>
    <property type="evidence" value="ECO:0007669"/>
    <property type="project" value="UniProtKB-KW"/>
</dbReference>
<evidence type="ECO:0000313" key="10">
    <source>
        <dbReference type="Proteomes" id="UP001054821"/>
    </source>
</evidence>
<dbReference type="AlphaFoldDB" id="A0AAD4W4H0"/>
<evidence type="ECO:0000256" key="1">
    <source>
        <dbReference type="ARBA" id="ARBA00012513"/>
    </source>
</evidence>
<sequence>MGRHPGDLFSSLSSVSLLSSSALPAHQIPMEDILDQRISPPTHQEAGEVVFVVKIEFACLNPSLQSGPTMKQVSQCLSTQMLLLLPTLLSKWTSQKEYQQESLHMITCAELLAFNDFAT</sequence>
<evidence type="ECO:0000256" key="4">
    <source>
        <dbReference type="ARBA" id="ARBA00022741"/>
    </source>
</evidence>
<evidence type="ECO:0000256" key="6">
    <source>
        <dbReference type="ARBA" id="ARBA00022840"/>
    </source>
</evidence>
<dbReference type="GO" id="GO:0004674">
    <property type="term" value="F:protein serine/threonine kinase activity"/>
    <property type="evidence" value="ECO:0007669"/>
    <property type="project" value="UniProtKB-KW"/>
</dbReference>